<dbReference type="eggNOG" id="COG0494">
    <property type="taxonomic scope" value="Bacteria"/>
</dbReference>
<feature type="domain" description="Nudix hydrolase" evidence="7">
    <location>
        <begin position="46"/>
        <end position="186"/>
    </location>
</feature>
<dbReference type="Gene3D" id="3.90.79.10">
    <property type="entry name" value="Nucleoside Triphosphate Pyrophosphohydrolase"/>
    <property type="match status" value="1"/>
</dbReference>
<proteinExistence type="predicted"/>
<dbReference type="InterPro" id="IPR000086">
    <property type="entry name" value="NUDIX_hydrolase_dom"/>
</dbReference>
<dbReference type="InterPro" id="IPR045121">
    <property type="entry name" value="CoAse"/>
</dbReference>
<dbReference type="PANTHER" id="PTHR12992">
    <property type="entry name" value="NUDIX HYDROLASE"/>
    <property type="match status" value="1"/>
</dbReference>
<dbReference type="PANTHER" id="PTHR12992:SF11">
    <property type="entry name" value="MITOCHONDRIAL COENZYME A DIPHOSPHATASE NUDT8"/>
    <property type="match status" value="1"/>
</dbReference>
<dbReference type="CDD" id="cd03426">
    <property type="entry name" value="NUDIX_CoAse_Nudt7"/>
    <property type="match status" value="1"/>
</dbReference>
<name>K2QMV8_9FLAO</name>
<dbReference type="AlphaFoldDB" id="K2QMV8"/>
<dbReference type="InterPro" id="IPR015797">
    <property type="entry name" value="NUDIX_hydrolase-like_dom_sf"/>
</dbReference>
<protein>
    <submittedName>
        <fullName evidence="8">Nudix hydrolase</fullName>
    </submittedName>
</protein>
<evidence type="ECO:0000259" key="7">
    <source>
        <dbReference type="PROSITE" id="PS51462"/>
    </source>
</evidence>
<evidence type="ECO:0000256" key="6">
    <source>
        <dbReference type="ARBA" id="ARBA00023211"/>
    </source>
</evidence>
<evidence type="ECO:0000256" key="5">
    <source>
        <dbReference type="ARBA" id="ARBA00022842"/>
    </source>
</evidence>
<dbReference type="SUPFAM" id="SSF55811">
    <property type="entry name" value="Nudix"/>
    <property type="match status" value="1"/>
</dbReference>
<evidence type="ECO:0000256" key="4">
    <source>
        <dbReference type="ARBA" id="ARBA00022801"/>
    </source>
</evidence>
<keyword evidence="5" id="KW-0460">Magnesium</keyword>
<evidence type="ECO:0000313" key="9">
    <source>
        <dbReference type="Proteomes" id="UP000007364"/>
    </source>
</evidence>
<dbReference type="RefSeq" id="WP_008990768.1">
    <property type="nucleotide sequence ID" value="NZ_AMSG01000003.1"/>
</dbReference>
<dbReference type="Proteomes" id="UP000007364">
    <property type="component" value="Unassembled WGS sequence"/>
</dbReference>
<keyword evidence="6" id="KW-0464">Manganese</keyword>
<dbReference type="GO" id="GO:0046872">
    <property type="term" value="F:metal ion binding"/>
    <property type="evidence" value="ECO:0007669"/>
    <property type="project" value="UniProtKB-KW"/>
</dbReference>
<evidence type="ECO:0000256" key="3">
    <source>
        <dbReference type="ARBA" id="ARBA00022723"/>
    </source>
</evidence>
<organism evidence="8 9">
    <name type="scientific">Galbibacter marinus</name>
    <dbReference type="NCBI Taxonomy" id="555500"/>
    <lineage>
        <taxon>Bacteria</taxon>
        <taxon>Pseudomonadati</taxon>
        <taxon>Bacteroidota</taxon>
        <taxon>Flavobacteriia</taxon>
        <taxon>Flavobacteriales</taxon>
        <taxon>Flavobacteriaceae</taxon>
        <taxon>Galbibacter</taxon>
    </lineage>
</organism>
<reference evidence="8 9" key="1">
    <citation type="journal article" date="2012" name="J. Bacteriol.">
        <title>Genome Sequence of Galbibacter marinum Type Strain ck-I2-15.</title>
        <authorList>
            <person name="Lai Q."/>
            <person name="Li C."/>
            <person name="Shao Z."/>
        </authorList>
    </citation>
    <scope>NUCLEOTIDE SEQUENCE [LARGE SCALE GENOMIC DNA]</scope>
    <source>
        <strain evidence="9">ck-I2-15</strain>
    </source>
</reference>
<dbReference type="EMBL" id="AMSG01000003">
    <property type="protein sequence ID" value="EKF56172.1"/>
    <property type="molecule type" value="Genomic_DNA"/>
</dbReference>
<gene>
    <name evidence="8" type="ORF">I215_04475</name>
</gene>
<evidence type="ECO:0000256" key="2">
    <source>
        <dbReference type="ARBA" id="ARBA00001946"/>
    </source>
</evidence>
<comment type="cofactor">
    <cofactor evidence="1">
        <name>Mn(2+)</name>
        <dbReference type="ChEBI" id="CHEBI:29035"/>
    </cofactor>
</comment>
<dbReference type="STRING" id="555500.I215_04475"/>
<keyword evidence="3" id="KW-0479">Metal-binding</keyword>
<accession>K2QMV8</accession>
<dbReference type="PROSITE" id="PS51462">
    <property type="entry name" value="NUDIX"/>
    <property type="match status" value="1"/>
</dbReference>
<dbReference type="GO" id="GO:0010945">
    <property type="term" value="F:coenzyme A diphosphatase activity"/>
    <property type="evidence" value="ECO:0007669"/>
    <property type="project" value="InterPro"/>
</dbReference>
<evidence type="ECO:0000313" key="8">
    <source>
        <dbReference type="EMBL" id="EKF56172.1"/>
    </source>
</evidence>
<dbReference type="PATRIC" id="fig|555500.3.peg.927"/>
<keyword evidence="9" id="KW-1185">Reference proteome</keyword>
<keyword evidence="4 8" id="KW-0378">Hydrolase</keyword>
<dbReference type="OrthoDB" id="9802805at2"/>
<comment type="caution">
    <text evidence="8">The sequence shown here is derived from an EMBL/GenBank/DDBJ whole genome shotgun (WGS) entry which is preliminary data.</text>
</comment>
<sequence length="215" mass="24524">MEFSDFHDLVSKIKNMPLPGEESHNKMAPEARIQEIDKWKLSKKVARKAGVISLFYPDLSNQTRLLLILRKTYNGVHSNQVGFPGGKVELSDRNIQETALRETWEEVGVKPQQIQLVKPVTELFIPPSNFMVHPFIGLTNRTPKFVAQPSEVEQIIEVLFSDFMDDRFETSQTLSTSYADNITVPSFSFNDFTVWGATAMILSEIKDLFKKSIEL</sequence>
<dbReference type="Pfam" id="PF00293">
    <property type="entry name" value="NUDIX"/>
    <property type="match status" value="1"/>
</dbReference>
<comment type="cofactor">
    <cofactor evidence="2">
        <name>Mg(2+)</name>
        <dbReference type="ChEBI" id="CHEBI:18420"/>
    </cofactor>
</comment>
<evidence type="ECO:0000256" key="1">
    <source>
        <dbReference type="ARBA" id="ARBA00001936"/>
    </source>
</evidence>